<dbReference type="InParanoid" id="C4R8J6"/>
<dbReference type="AlphaFoldDB" id="C4R8J6"/>
<organism evidence="1 2">
    <name type="scientific">Komagataella phaffii (strain GS115 / ATCC 20864)</name>
    <name type="common">Yeast</name>
    <name type="synonym">Pichia pastoris</name>
    <dbReference type="NCBI Taxonomy" id="644223"/>
    <lineage>
        <taxon>Eukaryota</taxon>
        <taxon>Fungi</taxon>
        <taxon>Dikarya</taxon>
        <taxon>Ascomycota</taxon>
        <taxon>Saccharomycotina</taxon>
        <taxon>Pichiomycetes</taxon>
        <taxon>Pichiales</taxon>
        <taxon>Pichiaceae</taxon>
        <taxon>Komagataella</taxon>
    </lineage>
</organism>
<dbReference type="EMBL" id="FN392322">
    <property type="protein sequence ID" value="CAY71921.1"/>
    <property type="molecule type" value="Genomic_DNA"/>
</dbReference>
<gene>
    <name evidence="1" type="ordered locus">PAS_chr4_0663</name>
</gene>
<evidence type="ECO:0008006" key="3">
    <source>
        <dbReference type="Google" id="ProtNLM"/>
    </source>
</evidence>
<dbReference type="KEGG" id="ppa:PAS_chr4_0663"/>
<dbReference type="OrthoDB" id="10292542at2759"/>
<dbReference type="RefSeq" id="XP_002494100.1">
    <property type="nucleotide sequence ID" value="XM_002494055.1"/>
</dbReference>
<accession>C4R8J6</accession>
<protein>
    <recommendedName>
        <fullName evidence="3">PCI domain-containing protein</fullName>
    </recommendedName>
</protein>
<evidence type="ECO:0000313" key="2">
    <source>
        <dbReference type="Proteomes" id="UP000000314"/>
    </source>
</evidence>
<sequence length="429" mass="50381">MTSINTEESSSVDIVHLYDTISNHLTNSDIELAGYPNIEKHSVLWTLTLTKLCSTIEFIQEQQSQDKNLNNEAEYHILQLMQNLKPYTKSLNLELVLQPIPDLGDELQTNFNYIIRIVTKLIKQRQYESAASSLLDLLLRKLSWNSKLDYLTIKTMDSLCYVKQYDQVVHLCEKYKLTDFTEISSNYLKQELITNWYYKICVAHMNLHKFQLANSYLRTLVSLAIPIESNLLKNRIRTLVIVNSLILSPNKPLKYSFFKKFKVHFKQLNTLSSIMTAYRNLDVQRLILTLSKKNLILRLNPQLKFEIYFLLIEKLRLVKLLTSLKLLVRIQIDTLKATFDDLISFDIDGTNLEIAPFAEFIDSAIQRDLLEGWKLQDDYLVRVPKFSSSIEKSHQLQNELQDLNFKLLDNTRRLSELYKYTEERYLNNE</sequence>
<dbReference type="GeneID" id="8201370"/>
<name>C4R8J6_KOMPG</name>
<proteinExistence type="predicted"/>
<dbReference type="Proteomes" id="UP000000314">
    <property type="component" value="Chromosome 4"/>
</dbReference>
<reference evidence="1 2" key="1">
    <citation type="journal article" date="2009" name="Nat. Biotechnol.">
        <title>Genome sequence of the recombinant protein production host Pichia pastoris.</title>
        <authorList>
            <person name="De Schutter K."/>
            <person name="Lin Y.C."/>
            <person name="Tiels P."/>
            <person name="Van Hecke A."/>
            <person name="Glinka S."/>
            <person name="Weber-Lehmann J."/>
            <person name="Rouze P."/>
            <person name="Van de Peer Y."/>
            <person name="Callewaert N."/>
        </authorList>
    </citation>
    <scope>NUCLEOTIDE SEQUENCE [LARGE SCALE GENOMIC DNA]</scope>
    <source>
        <strain evidence="2">GS115 / ATCC 20864</strain>
    </source>
</reference>
<dbReference type="HOGENOM" id="CLU_639529_0_0_1"/>
<keyword evidence="2" id="KW-1185">Reference proteome</keyword>
<evidence type="ECO:0000313" key="1">
    <source>
        <dbReference type="EMBL" id="CAY71921.1"/>
    </source>
</evidence>